<name>A0A151JW57_9HYME</name>
<reference evidence="1 2" key="1">
    <citation type="submission" date="2016-03" db="EMBL/GenBank/DDBJ databases">
        <title>Trachymyrmex septentrionalis WGS genome.</title>
        <authorList>
            <person name="Nygaard S."/>
            <person name="Hu H."/>
            <person name="Boomsma J."/>
            <person name="Zhang G."/>
        </authorList>
    </citation>
    <scope>NUCLEOTIDE SEQUENCE [LARGE SCALE GENOMIC DNA]</scope>
    <source>
        <strain evidence="1">Tsep2-gDNA-1</strain>
        <tissue evidence="1">Whole body</tissue>
    </source>
</reference>
<dbReference type="Proteomes" id="UP000078541">
    <property type="component" value="Unassembled WGS sequence"/>
</dbReference>
<keyword evidence="2" id="KW-1185">Reference proteome</keyword>
<evidence type="ECO:0000313" key="2">
    <source>
        <dbReference type="Proteomes" id="UP000078541"/>
    </source>
</evidence>
<protein>
    <submittedName>
        <fullName evidence="1">Uncharacterized protein</fullName>
    </submittedName>
</protein>
<dbReference type="EMBL" id="KQ981682">
    <property type="protein sequence ID" value="KYN38072.1"/>
    <property type="molecule type" value="Genomic_DNA"/>
</dbReference>
<proteinExistence type="predicted"/>
<evidence type="ECO:0000313" key="1">
    <source>
        <dbReference type="EMBL" id="KYN38072.1"/>
    </source>
</evidence>
<gene>
    <name evidence="1" type="ORF">ALC56_07566</name>
</gene>
<sequence>MDRLTTKRSQIPSIRDSQLYTAIRCYTHNVKNQKVRYHDDRIIAILGHKHVKKHIRRSRSRESMDFYIFLFF</sequence>
<dbReference type="AlphaFoldDB" id="A0A151JW57"/>
<organism evidence="1 2">
    <name type="scientific">Trachymyrmex septentrionalis</name>
    <dbReference type="NCBI Taxonomy" id="34720"/>
    <lineage>
        <taxon>Eukaryota</taxon>
        <taxon>Metazoa</taxon>
        <taxon>Ecdysozoa</taxon>
        <taxon>Arthropoda</taxon>
        <taxon>Hexapoda</taxon>
        <taxon>Insecta</taxon>
        <taxon>Pterygota</taxon>
        <taxon>Neoptera</taxon>
        <taxon>Endopterygota</taxon>
        <taxon>Hymenoptera</taxon>
        <taxon>Apocrita</taxon>
        <taxon>Aculeata</taxon>
        <taxon>Formicoidea</taxon>
        <taxon>Formicidae</taxon>
        <taxon>Myrmicinae</taxon>
        <taxon>Trachymyrmex</taxon>
    </lineage>
</organism>
<accession>A0A151JW57</accession>